<dbReference type="EMBL" id="JAKMXF010000319">
    <property type="protein sequence ID" value="KAI6649660.1"/>
    <property type="molecule type" value="Genomic_DNA"/>
</dbReference>
<feature type="transmembrane region" description="Helical" evidence="3">
    <location>
        <begin position="96"/>
        <end position="116"/>
    </location>
</feature>
<protein>
    <recommendedName>
        <fullName evidence="3">Solute carrier organic anion transporter family member</fullName>
    </recommendedName>
</protein>
<feature type="transmembrane region" description="Helical" evidence="3">
    <location>
        <begin position="179"/>
        <end position="205"/>
    </location>
</feature>
<organism evidence="5 6">
    <name type="scientific">Oopsacas minuta</name>
    <dbReference type="NCBI Taxonomy" id="111878"/>
    <lineage>
        <taxon>Eukaryota</taxon>
        <taxon>Metazoa</taxon>
        <taxon>Porifera</taxon>
        <taxon>Hexactinellida</taxon>
        <taxon>Hexasterophora</taxon>
        <taxon>Lyssacinosida</taxon>
        <taxon>Leucopsacidae</taxon>
        <taxon>Oopsacas</taxon>
    </lineage>
</organism>
<dbReference type="PROSITE" id="PS50850">
    <property type="entry name" value="MFS"/>
    <property type="match status" value="1"/>
</dbReference>
<comment type="caution">
    <text evidence="5">The sequence shown here is derived from an EMBL/GenBank/DDBJ whole genome shotgun (WGS) entry which is preliminary data.</text>
</comment>
<accession>A0AAV7JMM0</accession>
<feature type="domain" description="Major facilitator superfamily (MFS) profile" evidence="4">
    <location>
        <begin position="62"/>
        <end position="637"/>
    </location>
</feature>
<proteinExistence type="inferred from homology"/>
<evidence type="ECO:0000256" key="2">
    <source>
        <dbReference type="ARBA" id="ARBA00023157"/>
    </source>
</evidence>
<dbReference type="PANTHER" id="PTHR11388:SF100">
    <property type="entry name" value="SOLUTE CARRIER ORGANIC ANION TRANSPORTER FAMILY MEMBER 4A1"/>
    <property type="match status" value="1"/>
</dbReference>
<comment type="subcellular location">
    <subcellularLocation>
        <location evidence="3">Cell membrane</location>
        <topology evidence="3">Multi-pass membrane protein</topology>
    </subcellularLocation>
    <subcellularLocation>
        <location evidence="1">Membrane</location>
        <topology evidence="1">Multi-pass membrane protein</topology>
    </subcellularLocation>
</comment>
<keyword evidence="3" id="KW-0813">Transport</keyword>
<dbReference type="GO" id="GO:0005886">
    <property type="term" value="C:plasma membrane"/>
    <property type="evidence" value="ECO:0007669"/>
    <property type="project" value="UniProtKB-SubCell"/>
</dbReference>
<keyword evidence="3" id="KW-0472">Membrane</keyword>
<feature type="transmembrane region" description="Helical" evidence="3">
    <location>
        <begin position="128"/>
        <end position="149"/>
    </location>
</feature>
<dbReference type="SUPFAM" id="SSF103473">
    <property type="entry name" value="MFS general substrate transporter"/>
    <property type="match status" value="1"/>
</dbReference>
<dbReference type="Proteomes" id="UP001165289">
    <property type="component" value="Unassembled WGS sequence"/>
</dbReference>
<dbReference type="Gene3D" id="1.20.1250.20">
    <property type="entry name" value="MFS general substrate transporter like domains"/>
    <property type="match status" value="1"/>
</dbReference>
<keyword evidence="3" id="KW-0406">Ion transport</keyword>
<reference evidence="5 6" key="1">
    <citation type="journal article" date="2023" name="BMC Biol.">
        <title>The compact genome of the sponge Oopsacas minuta (Hexactinellida) is lacking key metazoan core genes.</title>
        <authorList>
            <person name="Santini S."/>
            <person name="Schenkelaars Q."/>
            <person name="Jourda C."/>
            <person name="Duchesne M."/>
            <person name="Belahbib H."/>
            <person name="Rocher C."/>
            <person name="Selva M."/>
            <person name="Riesgo A."/>
            <person name="Vervoort M."/>
            <person name="Leys S.P."/>
            <person name="Kodjabachian L."/>
            <person name="Le Bivic A."/>
            <person name="Borchiellini C."/>
            <person name="Claverie J.M."/>
            <person name="Renard E."/>
        </authorList>
    </citation>
    <scope>NUCLEOTIDE SEQUENCE [LARGE SCALE GENOMIC DNA]</scope>
    <source>
        <strain evidence="5">SPO-2</strain>
    </source>
</reference>
<dbReference type="PANTHER" id="PTHR11388">
    <property type="entry name" value="ORGANIC ANION TRANSPORTER"/>
    <property type="match status" value="1"/>
</dbReference>
<feature type="transmembrane region" description="Helical" evidence="3">
    <location>
        <begin position="378"/>
        <end position="402"/>
    </location>
</feature>
<keyword evidence="3" id="KW-1133">Transmembrane helix</keyword>
<feature type="transmembrane region" description="Helical" evidence="3">
    <location>
        <begin position="526"/>
        <end position="548"/>
    </location>
</feature>
<dbReference type="AlphaFoldDB" id="A0AAV7JMM0"/>
<evidence type="ECO:0000256" key="3">
    <source>
        <dbReference type="RuleBase" id="RU362056"/>
    </source>
</evidence>
<evidence type="ECO:0000313" key="5">
    <source>
        <dbReference type="EMBL" id="KAI6649660.1"/>
    </source>
</evidence>
<keyword evidence="2" id="KW-1015">Disulfide bond</keyword>
<dbReference type="GO" id="GO:0022857">
    <property type="term" value="F:transmembrane transporter activity"/>
    <property type="evidence" value="ECO:0007669"/>
    <property type="project" value="InterPro"/>
</dbReference>
<evidence type="ECO:0000313" key="6">
    <source>
        <dbReference type="Proteomes" id="UP001165289"/>
    </source>
</evidence>
<evidence type="ECO:0000256" key="1">
    <source>
        <dbReference type="ARBA" id="ARBA00004141"/>
    </source>
</evidence>
<dbReference type="Pfam" id="PF03137">
    <property type="entry name" value="OATP"/>
    <property type="match status" value="1"/>
</dbReference>
<dbReference type="InterPro" id="IPR036259">
    <property type="entry name" value="MFS_trans_sf"/>
</dbReference>
<dbReference type="InterPro" id="IPR004156">
    <property type="entry name" value="OATP"/>
</dbReference>
<dbReference type="CDD" id="cd17336">
    <property type="entry name" value="MFS_SLCO_OATP"/>
    <property type="match status" value="1"/>
</dbReference>
<keyword evidence="3" id="KW-0812">Transmembrane</keyword>
<feature type="transmembrane region" description="Helical" evidence="3">
    <location>
        <begin position="60"/>
        <end position="84"/>
    </location>
</feature>
<name>A0AAV7JMM0_9METZ</name>
<keyword evidence="6" id="KW-1185">Reference proteome</keyword>
<dbReference type="NCBIfam" id="TIGR00805">
    <property type="entry name" value="oat"/>
    <property type="match status" value="1"/>
</dbReference>
<feature type="transmembrane region" description="Helical" evidence="3">
    <location>
        <begin position="264"/>
        <end position="285"/>
    </location>
</feature>
<gene>
    <name evidence="5" type="ORF">LOD99_6664</name>
</gene>
<feature type="transmembrane region" description="Helical" evidence="3">
    <location>
        <begin position="409"/>
        <end position="431"/>
    </location>
</feature>
<dbReference type="InterPro" id="IPR020846">
    <property type="entry name" value="MFS_dom"/>
</dbReference>
<dbReference type="GO" id="GO:0006811">
    <property type="term" value="P:monoatomic ion transport"/>
    <property type="evidence" value="ECO:0007669"/>
    <property type="project" value="UniProtKB-KW"/>
</dbReference>
<comment type="similarity">
    <text evidence="3">Belongs to the organo anion transporter (TC 2.A.60) family.</text>
</comment>
<feature type="transmembrane region" description="Helical" evidence="3">
    <location>
        <begin position="569"/>
        <end position="587"/>
    </location>
</feature>
<feature type="transmembrane region" description="Helical" evidence="3">
    <location>
        <begin position="340"/>
        <end position="358"/>
    </location>
</feature>
<evidence type="ECO:0000259" key="4">
    <source>
        <dbReference type="PROSITE" id="PS50850"/>
    </source>
</evidence>
<sequence>MSQTEKVLYKDISEVQLDTLANSHLEEIHDETDLMEYYDGKCGLFRFTPRWLQFFNHPKVFLISMSLFIGFQGTISTGFIAVGLSSIEKRYDLTSALSAVAAASFEIGVILFILFTSYFGGRSHKPRVLGVSMFVMGIGSLIFASPHYFSGEYKFNKTSTELCTGNSTYERSCTDPLYFFYPLFIIGNMIIGCGVSTLYTVGLGFIDDSTHPRFSPIYLSIVVIVGIFGHIAGFGLGGVFLSIFVNPLTPTTLTSDDPQWVGAWWLGFVLTGILSIICSIQFFLYPRRLKGSREYDKLRKEQQPIEDQGVSFQDDHNISILIMIKEYPVYAWRIIKNPTFIFVTFGISSASFVIQGMVTFLPKYFEIQYSVSASLASYIIGAVTIPAAAFGLLLGGITLSFFKRLSVERLALCVFLLTLIEILAPPLFLIGCSTNEIAGVSVNYQNSTARTDYQINTLNVSCFSYCGCEGTDYLPVCSERVTYFSPCLTGCPNAIDDDGYYSNCSCLNRNVQAKTGKCTDDCTIEIAISSILFFLAVTLIFYNNIPFVKLTLRCVADKDRTIALGIQSFVFRLLGQLPGPIIVGTIFDLNCILWDETDCGNRGACLEYDSVSLKYSVVALVFVGTTLSSFFFFLAWIVWKCKKIPEK</sequence>
<feature type="transmembrane region" description="Helical" evidence="3">
    <location>
        <begin position="217"/>
        <end position="244"/>
    </location>
</feature>
<feature type="transmembrane region" description="Helical" evidence="3">
    <location>
        <begin position="617"/>
        <end position="639"/>
    </location>
</feature>